<gene>
    <name evidence="2" type="ORF">FLAG1_01370</name>
</gene>
<feature type="region of interest" description="Disordered" evidence="1">
    <location>
        <begin position="82"/>
        <end position="124"/>
    </location>
</feature>
<comment type="caution">
    <text evidence="2">The sequence shown here is derived from an EMBL/GenBank/DDBJ whole genome shotgun (WGS) entry which is preliminary data.</text>
</comment>
<dbReference type="OrthoDB" id="5243398at2759"/>
<keyword evidence="3" id="KW-1185">Reference proteome</keyword>
<reference evidence="2 3" key="1">
    <citation type="submission" date="2015-04" db="EMBL/GenBank/DDBJ databases">
        <title>The draft genome sequence of Fusarium langsethiae, a T-2/HT-2 mycotoxin producer.</title>
        <authorList>
            <person name="Lysoe E."/>
            <person name="Divon H.H."/>
            <person name="Terzi V."/>
            <person name="Orru L."/>
            <person name="Lamontanara A."/>
            <person name="Kolseth A.-K."/>
            <person name="Frandsen R.J."/>
            <person name="Nielsen K."/>
            <person name="Thrane U."/>
        </authorList>
    </citation>
    <scope>NUCLEOTIDE SEQUENCE [LARGE SCALE GENOMIC DNA]</scope>
    <source>
        <strain evidence="2 3">Fl201059</strain>
    </source>
</reference>
<dbReference type="Proteomes" id="UP000037904">
    <property type="component" value="Unassembled WGS sequence"/>
</dbReference>
<accession>A0A0N0DHJ7</accession>
<evidence type="ECO:0000256" key="1">
    <source>
        <dbReference type="SAM" id="MobiDB-lite"/>
    </source>
</evidence>
<protein>
    <submittedName>
        <fullName evidence="2">Uncharacterized protein</fullName>
    </submittedName>
</protein>
<dbReference type="AlphaFoldDB" id="A0A0N0DHJ7"/>
<evidence type="ECO:0000313" key="3">
    <source>
        <dbReference type="Proteomes" id="UP000037904"/>
    </source>
</evidence>
<name>A0A0N0DHJ7_FUSLA</name>
<sequence length="176" mass="19187">MLKSLALQVFQCLIESLTRDSTCDNTKNHKLLAIGPRIIDVAKLAHSFSYRTPISRAAAKLTPSRVKGARTSFDLQMNSYVGAEDKPENSPGSAAQEEAPLPGTLNPYHGGRIRTAVPSKLKGRTIGNQGNFSVLQMQVQKPEMTARDLAAKRTSERTAAAAKLASSQRYRYGSLR</sequence>
<dbReference type="EMBL" id="JXCE01000011">
    <property type="protein sequence ID" value="KPA45644.1"/>
    <property type="molecule type" value="Genomic_DNA"/>
</dbReference>
<organism evidence="2 3">
    <name type="scientific">Fusarium langsethiae</name>
    <dbReference type="NCBI Taxonomy" id="179993"/>
    <lineage>
        <taxon>Eukaryota</taxon>
        <taxon>Fungi</taxon>
        <taxon>Dikarya</taxon>
        <taxon>Ascomycota</taxon>
        <taxon>Pezizomycotina</taxon>
        <taxon>Sordariomycetes</taxon>
        <taxon>Hypocreomycetidae</taxon>
        <taxon>Hypocreales</taxon>
        <taxon>Nectriaceae</taxon>
        <taxon>Fusarium</taxon>
    </lineage>
</organism>
<proteinExistence type="predicted"/>
<evidence type="ECO:0000313" key="2">
    <source>
        <dbReference type="EMBL" id="KPA45644.1"/>
    </source>
</evidence>